<evidence type="ECO:0000313" key="1">
    <source>
        <dbReference type="EMBL" id="MBA1372878.1"/>
    </source>
</evidence>
<protein>
    <submittedName>
        <fullName evidence="1">Uncharacterized protein</fullName>
    </submittedName>
</protein>
<comment type="caution">
    <text evidence="1">The sequence shown here is derived from an EMBL/GenBank/DDBJ whole genome shotgun (WGS) entry which is preliminary data.</text>
</comment>
<dbReference type="RefSeq" id="WP_181266083.1">
    <property type="nucleotide sequence ID" value="NZ_BAAAGB010000002.1"/>
</dbReference>
<reference evidence="1 2" key="1">
    <citation type="journal article" date="1994" name="Int. J. Syst. Bacteriol.">
        <title>Phylogenetic positions of novel aerobic, bacteriochlorophyll a-containing bacteria and description of Roseococcus thiosulfatophilus gen. nov., sp. nov., Erythromicrobium ramosum gen. nov., sp. nov., and Erythrobacter litoralis sp. nov.</title>
        <authorList>
            <person name="Yurkov V."/>
            <person name="Stackebrandt E."/>
            <person name="Holmes A."/>
            <person name="Fuerst J.A."/>
            <person name="Hugenholtz P."/>
            <person name="Golecki J."/>
            <person name="Gad'on N."/>
            <person name="Gorlenko V.M."/>
            <person name="Kompantseva E.I."/>
            <person name="Drews G."/>
        </authorList>
    </citation>
    <scope>NUCLEOTIDE SEQUENCE [LARGE SCALE GENOMIC DNA]</scope>
    <source>
        <strain evidence="1 2">KR-99</strain>
    </source>
</reference>
<proteinExistence type="predicted"/>
<dbReference type="EMBL" id="VDES01000001">
    <property type="protein sequence ID" value="MBA1372878.1"/>
    <property type="molecule type" value="Genomic_DNA"/>
</dbReference>
<name>A0A7V8U7E0_9SPHN</name>
<organism evidence="1 2">
    <name type="scientific">Sphingomonas ursincola</name>
    <dbReference type="NCBI Taxonomy" id="56361"/>
    <lineage>
        <taxon>Bacteria</taxon>
        <taxon>Pseudomonadati</taxon>
        <taxon>Pseudomonadota</taxon>
        <taxon>Alphaproteobacteria</taxon>
        <taxon>Sphingomonadales</taxon>
        <taxon>Sphingomonadaceae</taxon>
        <taxon>Sphingomonas</taxon>
    </lineage>
</organism>
<accession>A0A7V8U7E0</accession>
<evidence type="ECO:0000313" key="2">
    <source>
        <dbReference type="Proteomes" id="UP000589292"/>
    </source>
</evidence>
<sequence length="80" mass="8371">MQQAVGTAASGKPLLASELVRSHQSPGTEFMFLLTVTLSGPVQKVQKIGLGLAETSIVQRNAAKGARPGRREPANCEAIV</sequence>
<dbReference type="Proteomes" id="UP000589292">
    <property type="component" value="Unassembled WGS sequence"/>
</dbReference>
<dbReference type="AlphaFoldDB" id="A0A7V8U7E0"/>
<gene>
    <name evidence="1" type="ORF">FG486_00890</name>
</gene>
<keyword evidence="2" id="KW-1185">Reference proteome</keyword>